<organism evidence="1 2">
    <name type="scientific">Antarcticirhabdus aurantiaca</name>
    <dbReference type="NCBI Taxonomy" id="2606717"/>
    <lineage>
        <taxon>Bacteria</taxon>
        <taxon>Pseudomonadati</taxon>
        <taxon>Pseudomonadota</taxon>
        <taxon>Alphaproteobacteria</taxon>
        <taxon>Hyphomicrobiales</taxon>
        <taxon>Aurantimonadaceae</taxon>
        <taxon>Antarcticirhabdus</taxon>
    </lineage>
</organism>
<proteinExistence type="predicted"/>
<dbReference type="EMBL" id="CP113520">
    <property type="protein sequence ID" value="WAJ27825.1"/>
    <property type="molecule type" value="Genomic_DNA"/>
</dbReference>
<protein>
    <submittedName>
        <fullName evidence="1">Uncharacterized protein</fullName>
    </submittedName>
</protein>
<dbReference type="Proteomes" id="UP001163223">
    <property type="component" value="Chromosome"/>
</dbReference>
<gene>
    <name evidence="1" type="ORF">OXU80_23760</name>
</gene>
<sequence length="87" mass="9282">MSGKLVLVSILALLASGCATLSPQELRAMDERTCRGYGFRPGTSAFAECLQRIDLNRQADRRASLYGDGFYGRGVGIGLGVGIGRGW</sequence>
<name>A0ACD4NLQ1_9HYPH</name>
<reference evidence="1" key="1">
    <citation type="submission" date="2022-11" db="EMBL/GenBank/DDBJ databases">
        <title>beta-Carotene-producing bacterium, Jeongeuplla avenae sp. nov., alleviates the salt stress of Arabidopsis seedlings.</title>
        <authorList>
            <person name="Jiang L."/>
            <person name="Lee J."/>
        </authorList>
    </citation>
    <scope>NUCLEOTIDE SEQUENCE</scope>
    <source>
        <strain evidence="1">DY_R2A_6</strain>
    </source>
</reference>
<accession>A0ACD4NLQ1</accession>
<evidence type="ECO:0000313" key="2">
    <source>
        <dbReference type="Proteomes" id="UP001163223"/>
    </source>
</evidence>
<keyword evidence="2" id="KW-1185">Reference proteome</keyword>
<evidence type="ECO:0000313" key="1">
    <source>
        <dbReference type="EMBL" id="WAJ27825.1"/>
    </source>
</evidence>